<dbReference type="Proteomes" id="UP000271098">
    <property type="component" value="Unassembled WGS sequence"/>
</dbReference>
<evidence type="ECO:0000313" key="10">
    <source>
        <dbReference type="Proteomes" id="UP000271098"/>
    </source>
</evidence>
<reference evidence="9 10" key="2">
    <citation type="submission" date="2018-11" db="EMBL/GenBank/DDBJ databases">
        <authorList>
            <consortium name="Pathogen Informatics"/>
        </authorList>
    </citation>
    <scope>NUCLEOTIDE SEQUENCE [LARGE SCALE GENOMIC DNA]</scope>
</reference>
<keyword evidence="5" id="KW-0378">Hydrolase</keyword>
<evidence type="ECO:0000256" key="1">
    <source>
        <dbReference type="ARBA" id="ARBA00001576"/>
    </source>
</evidence>
<dbReference type="InterPro" id="IPR001661">
    <property type="entry name" value="Glyco_hydro_37"/>
</dbReference>
<proteinExistence type="inferred from homology"/>
<dbReference type="SUPFAM" id="SSF48208">
    <property type="entry name" value="Six-hairpin glycosidases"/>
    <property type="match status" value="1"/>
</dbReference>
<comment type="similarity">
    <text evidence="2">Belongs to the glycosyl hydrolase 37 family.</text>
</comment>
<evidence type="ECO:0000256" key="8">
    <source>
        <dbReference type="ARBA" id="ARBA00031637"/>
    </source>
</evidence>
<comment type="catalytic activity">
    <reaction evidence="1">
        <text>alpha,alpha-trehalose + H2O = alpha-D-glucose + beta-D-glucose</text>
        <dbReference type="Rhea" id="RHEA:32675"/>
        <dbReference type="ChEBI" id="CHEBI:15377"/>
        <dbReference type="ChEBI" id="CHEBI:15903"/>
        <dbReference type="ChEBI" id="CHEBI:16551"/>
        <dbReference type="ChEBI" id="CHEBI:17925"/>
        <dbReference type="EC" id="3.2.1.28"/>
    </reaction>
</comment>
<evidence type="ECO:0000313" key="9">
    <source>
        <dbReference type="EMBL" id="VDK54978.1"/>
    </source>
</evidence>
<evidence type="ECO:0000313" key="11">
    <source>
        <dbReference type="WBParaSite" id="GPUH_0000651901-mRNA-1"/>
    </source>
</evidence>
<dbReference type="AlphaFoldDB" id="A0A183DCR9"/>
<name>A0A183DCR9_9BILA</name>
<accession>A0A183DCR9</accession>
<dbReference type="GO" id="GO:0005993">
    <property type="term" value="P:trehalose catabolic process"/>
    <property type="evidence" value="ECO:0007669"/>
    <property type="project" value="TreeGrafter"/>
</dbReference>
<dbReference type="PANTHER" id="PTHR23403">
    <property type="entry name" value="TREHALASE"/>
    <property type="match status" value="1"/>
</dbReference>
<dbReference type="Gene3D" id="1.50.10.10">
    <property type="match status" value="1"/>
</dbReference>
<gene>
    <name evidence="9" type="ORF">GPUH_LOCUS6509</name>
</gene>
<keyword evidence="6" id="KW-0326">Glycosidase</keyword>
<dbReference type="InterPro" id="IPR012341">
    <property type="entry name" value="6hp_glycosidase-like_sf"/>
</dbReference>
<dbReference type="InterPro" id="IPR018232">
    <property type="entry name" value="Glyco_hydro_37_CS"/>
</dbReference>
<dbReference type="WBParaSite" id="GPUH_0000651901-mRNA-1">
    <property type="protein sequence ID" value="GPUH_0000651901-mRNA-1"/>
    <property type="gene ID" value="GPUH_0000651901"/>
</dbReference>
<sequence length="86" mass="10408">MEFQMKNFKYPERHSLIHVNHDFIVPGGRFIEFYYWDAYWIIKGLLISGLEQNVWMMIDNFAQCVKRFGFVPNGGRVYYLRRSQPP</sequence>
<evidence type="ECO:0000256" key="2">
    <source>
        <dbReference type="ARBA" id="ARBA00005615"/>
    </source>
</evidence>
<reference evidence="11" key="1">
    <citation type="submission" date="2016-06" db="UniProtKB">
        <authorList>
            <consortium name="WormBaseParasite"/>
        </authorList>
    </citation>
    <scope>IDENTIFICATION</scope>
</reference>
<dbReference type="InterPro" id="IPR008928">
    <property type="entry name" value="6-hairpin_glycosidase_sf"/>
</dbReference>
<dbReference type="EC" id="3.2.1.28" evidence="3"/>
<dbReference type="GO" id="GO:0004555">
    <property type="term" value="F:alpha,alpha-trehalase activity"/>
    <property type="evidence" value="ECO:0007669"/>
    <property type="project" value="UniProtKB-EC"/>
</dbReference>
<evidence type="ECO:0000256" key="7">
    <source>
        <dbReference type="ARBA" id="ARBA00030473"/>
    </source>
</evidence>
<organism evidence="11">
    <name type="scientific">Gongylonema pulchrum</name>
    <dbReference type="NCBI Taxonomy" id="637853"/>
    <lineage>
        <taxon>Eukaryota</taxon>
        <taxon>Metazoa</taxon>
        <taxon>Ecdysozoa</taxon>
        <taxon>Nematoda</taxon>
        <taxon>Chromadorea</taxon>
        <taxon>Rhabditida</taxon>
        <taxon>Spirurina</taxon>
        <taxon>Spiruromorpha</taxon>
        <taxon>Spiruroidea</taxon>
        <taxon>Gongylonematidae</taxon>
        <taxon>Gongylonema</taxon>
    </lineage>
</organism>
<keyword evidence="10" id="KW-1185">Reference proteome</keyword>
<evidence type="ECO:0000256" key="6">
    <source>
        <dbReference type="ARBA" id="ARBA00023295"/>
    </source>
</evidence>
<evidence type="ECO:0000256" key="3">
    <source>
        <dbReference type="ARBA" id="ARBA00012757"/>
    </source>
</evidence>
<evidence type="ECO:0000256" key="4">
    <source>
        <dbReference type="ARBA" id="ARBA00019905"/>
    </source>
</evidence>
<dbReference type="PROSITE" id="PS00927">
    <property type="entry name" value="TREHALASE_1"/>
    <property type="match status" value="1"/>
</dbReference>
<dbReference type="PANTHER" id="PTHR23403:SF1">
    <property type="entry name" value="TREHALASE"/>
    <property type="match status" value="1"/>
</dbReference>
<dbReference type="EMBL" id="UYRT01015421">
    <property type="protein sequence ID" value="VDK54978.1"/>
    <property type="molecule type" value="Genomic_DNA"/>
</dbReference>
<protein>
    <recommendedName>
        <fullName evidence="4">Trehalase</fullName>
        <ecNumber evidence="3">3.2.1.28</ecNumber>
    </recommendedName>
    <alternativeName>
        <fullName evidence="7">Alpha,alpha-trehalase</fullName>
    </alternativeName>
    <alternativeName>
        <fullName evidence="8">Alpha,alpha-trehalose glucohydrolase</fullName>
    </alternativeName>
</protein>
<dbReference type="OrthoDB" id="3542292at2759"/>
<dbReference type="Pfam" id="PF01204">
    <property type="entry name" value="Trehalase"/>
    <property type="match status" value="1"/>
</dbReference>
<evidence type="ECO:0000256" key="5">
    <source>
        <dbReference type="ARBA" id="ARBA00022801"/>
    </source>
</evidence>